<organism evidence="2">
    <name type="scientific">Arundo donax</name>
    <name type="common">Giant reed</name>
    <name type="synonym">Donax arundinaceus</name>
    <dbReference type="NCBI Taxonomy" id="35708"/>
    <lineage>
        <taxon>Eukaryota</taxon>
        <taxon>Viridiplantae</taxon>
        <taxon>Streptophyta</taxon>
        <taxon>Embryophyta</taxon>
        <taxon>Tracheophyta</taxon>
        <taxon>Spermatophyta</taxon>
        <taxon>Magnoliopsida</taxon>
        <taxon>Liliopsida</taxon>
        <taxon>Poales</taxon>
        <taxon>Poaceae</taxon>
        <taxon>PACMAD clade</taxon>
        <taxon>Arundinoideae</taxon>
        <taxon>Arundineae</taxon>
        <taxon>Arundo</taxon>
    </lineage>
</organism>
<sequence>MACHQMNTVPLDTIIIHTKAIWTMEAS</sequence>
<dbReference type="PROSITE" id="PS50965">
    <property type="entry name" value="NERD"/>
    <property type="match status" value="1"/>
</dbReference>
<proteinExistence type="predicted"/>
<dbReference type="AlphaFoldDB" id="A0A0A8ZWY7"/>
<evidence type="ECO:0000313" key="2">
    <source>
        <dbReference type="EMBL" id="JAD41270.1"/>
    </source>
</evidence>
<dbReference type="EMBL" id="GBRH01256625">
    <property type="protein sequence ID" value="JAD41270.1"/>
    <property type="molecule type" value="Transcribed_RNA"/>
</dbReference>
<evidence type="ECO:0000259" key="1">
    <source>
        <dbReference type="PROSITE" id="PS50965"/>
    </source>
</evidence>
<feature type="domain" description="NERD" evidence="1">
    <location>
        <begin position="1"/>
        <end position="27"/>
    </location>
</feature>
<reference evidence="2" key="2">
    <citation type="journal article" date="2015" name="Data Brief">
        <title>Shoot transcriptome of the giant reed, Arundo donax.</title>
        <authorList>
            <person name="Barrero R.A."/>
            <person name="Guerrero F.D."/>
            <person name="Moolhuijzen P."/>
            <person name="Goolsby J.A."/>
            <person name="Tidwell J."/>
            <person name="Bellgard S.E."/>
            <person name="Bellgard M.I."/>
        </authorList>
    </citation>
    <scope>NUCLEOTIDE SEQUENCE</scope>
    <source>
        <tissue evidence="2">Shoot tissue taken approximately 20 cm above the soil surface</tissue>
    </source>
</reference>
<name>A0A0A8ZWY7_ARUDO</name>
<dbReference type="InterPro" id="IPR011528">
    <property type="entry name" value="NERD"/>
</dbReference>
<accession>A0A0A8ZWY7</accession>
<protein>
    <recommendedName>
        <fullName evidence="1">NERD domain-containing protein</fullName>
    </recommendedName>
</protein>
<reference evidence="2" key="1">
    <citation type="submission" date="2014-09" db="EMBL/GenBank/DDBJ databases">
        <authorList>
            <person name="Magalhaes I.L.F."/>
            <person name="Oliveira U."/>
            <person name="Santos F.R."/>
            <person name="Vidigal T.H.D.A."/>
            <person name="Brescovit A.D."/>
            <person name="Santos A.J."/>
        </authorList>
    </citation>
    <scope>NUCLEOTIDE SEQUENCE</scope>
    <source>
        <tissue evidence="2">Shoot tissue taken approximately 20 cm above the soil surface</tissue>
    </source>
</reference>